<dbReference type="STRING" id="1385517.N800_00460"/>
<proteinExistence type="predicted"/>
<accession>A0A0A0EVZ6</accession>
<protein>
    <recommendedName>
        <fullName evidence="1">ABC-type transport auxiliary lipoprotein component domain-containing protein</fullName>
    </recommendedName>
</protein>
<dbReference type="eggNOG" id="COG3218">
    <property type="taxonomic scope" value="Bacteria"/>
</dbReference>
<evidence type="ECO:0000313" key="2">
    <source>
        <dbReference type="EMBL" id="KGM55136.1"/>
    </source>
</evidence>
<dbReference type="Pfam" id="PF03886">
    <property type="entry name" value="ABC_trans_aux"/>
    <property type="match status" value="1"/>
</dbReference>
<reference evidence="2 3" key="1">
    <citation type="submission" date="2013-08" db="EMBL/GenBank/DDBJ databases">
        <title>Genome sequencing of Lysobacter.</title>
        <authorList>
            <person name="Zhang S."/>
            <person name="Wang G."/>
        </authorList>
    </citation>
    <scope>NUCLEOTIDE SEQUENCE [LARGE SCALE GENOMIC DNA]</scope>
    <source>
        <strain evidence="2 3">GH1-9</strain>
    </source>
</reference>
<comment type="caution">
    <text evidence="2">The sequence shown here is derived from an EMBL/GenBank/DDBJ whole genome shotgun (WGS) entry which is preliminary data.</text>
</comment>
<evidence type="ECO:0000313" key="3">
    <source>
        <dbReference type="Proteomes" id="UP000029998"/>
    </source>
</evidence>
<dbReference type="InterPro" id="IPR005586">
    <property type="entry name" value="ABC_trans_aux"/>
</dbReference>
<name>A0A0A0EVZ6_9GAMM</name>
<sequence>MTRATSVLRTALVGTLVVGSLAGCGLLRTGQRAVTTYAVDPLITADPSWPTVPWQLAVGAGAASRQVDGLRIAVRPTSHELQVYKGAQWSRRPSEMVGDTVLRALEESGRLSAVARVGGGVSTEYRLMLEVRRFESDYATGTPTATVEVNAMLLHAADQKIVASRTLVERTPATDVSIPAVVAAFEQTLAKTGSALTSWTLKAGALHDQTAHR</sequence>
<keyword evidence="3" id="KW-1185">Reference proteome</keyword>
<dbReference type="PROSITE" id="PS51257">
    <property type="entry name" value="PROKAR_LIPOPROTEIN"/>
    <property type="match status" value="1"/>
</dbReference>
<dbReference type="Gene3D" id="3.40.50.10610">
    <property type="entry name" value="ABC-type transport auxiliary lipoprotein component"/>
    <property type="match status" value="1"/>
</dbReference>
<gene>
    <name evidence="2" type="ORF">N800_00460</name>
</gene>
<organism evidence="2 3">
    <name type="scientific">Lysobacter daejeonensis GH1-9</name>
    <dbReference type="NCBI Taxonomy" id="1385517"/>
    <lineage>
        <taxon>Bacteria</taxon>
        <taxon>Pseudomonadati</taxon>
        <taxon>Pseudomonadota</taxon>
        <taxon>Gammaproteobacteria</taxon>
        <taxon>Lysobacterales</taxon>
        <taxon>Lysobacteraceae</taxon>
        <taxon>Aerolutibacter</taxon>
    </lineage>
</organism>
<dbReference type="SUPFAM" id="SSF159594">
    <property type="entry name" value="XCC0632-like"/>
    <property type="match status" value="1"/>
</dbReference>
<dbReference type="EMBL" id="AVPU01000007">
    <property type="protein sequence ID" value="KGM55136.1"/>
    <property type="molecule type" value="Genomic_DNA"/>
</dbReference>
<dbReference type="AlphaFoldDB" id="A0A0A0EVZ6"/>
<evidence type="ECO:0000259" key="1">
    <source>
        <dbReference type="Pfam" id="PF03886"/>
    </source>
</evidence>
<feature type="domain" description="ABC-type transport auxiliary lipoprotein component" evidence="1">
    <location>
        <begin position="43"/>
        <end position="192"/>
    </location>
</feature>
<dbReference type="Proteomes" id="UP000029998">
    <property type="component" value="Unassembled WGS sequence"/>
</dbReference>